<dbReference type="GO" id="GO:0002181">
    <property type="term" value="P:cytoplasmic translation"/>
    <property type="evidence" value="ECO:0007669"/>
    <property type="project" value="TreeGrafter"/>
</dbReference>
<protein>
    <recommendedName>
        <fullName evidence="4">Large ribosomal subunit protein uL6 alpha-beta domain-containing protein</fullName>
    </recommendedName>
</protein>
<evidence type="ECO:0000313" key="5">
    <source>
        <dbReference type="EMBL" id="SVB63778.1"/>
    </source>
</evidence>
<dbReference type="GO" id="GO:0022625">
    <property type="term" value="C:cytosolic large ribosomal subunit"/>
    <property type="evidence" value="ECO:0007669"/>
    <property type="project" value="TreeGrafter"/>
</dbReference>
<dbReference type="InterPro" id="IPR002358">
    <property type="entry name" value="Ribosomal_uL6_CS"/>
</dbReference>
<feature type="domain" description="Large ribosomal subunit protein uL6 alpha-beta" evidence="4">
    <location>
        <begin position="12"/>
        <end position="80"/>
    </location>
</feature>
<dbReference type="Gene3D" id="3.90.930.12">
    <property type="entry name" value="Ribosomal protein L6, alpha-beta domain"/>
    <property type="match status" value="2"/>
</dbReference>
<dbReference type="InterPro" id="IPR036789">
    <property type="entry name" value="Ribosomal_uL6-like_a/b-dom_sf"/>
</dbReference>
<evidence type="ECO:0000259" key="4">
    <source>
        <dbReference type="Pfam" id="PF00347"/>
    </source>
</evidence>
<dbReference type="NCBIfam" id="TIGR03654">
    <property type="entry name" value="L6_bact"/>
    <property type="match status" value="1"/>
</dbReference>
<dbReference type="PRINTS" id="PR00059">
    <property type="entry name" value="RIBOSOMALL6"/>
</dbReference>
<dbReference type="PANTHER" id="PTHR11655">
    <property type="entry name" value="60S/50S RIBOSOMAL PROTEIN L6/L9"/>
    <property type="match status" value="1"/>
</dbReference>
<evidence type="ECO:0000256" key="3">
    <source>
        <dbReference type="ARBA" id="ARBA00023274"/>
    </source>
</evidence>
<keyword evidence="3" id="KW-0687">Ribonucleoprotein</keyword>
<accession>A0A382FL16</accession>
<dbReference type="GO" id="GO:0019843">
    <property type="term" value="F:rRNA binding"/>
    <property type="evidence" value="ECO:0007669"/>
    <property type="project" value="InterPro"/>
</dbReference>
<evidence type="ECO:0000256" key="2">
    <source>
        <dbReference type="ARBA" id="ARBA00022980"/>
    </source>
</evidence>
<dbReference type="GO" id="GO:0003735">
    <property type="term" value="F:structural constituent of ribosome"/>
    <property type="evidence" value="ECO:0007669"/>
    <property type="project" value="InterPro"/>
</dbReference>
<dbReference type="SUPFAM" id="SSF56053">
    <property type="entry name" value="Ribosomal protein L6"/>
    <property type="match status" value="2"/>
</dbReference>
<dbReference type="FunFam" id="3.90.930.12:FF:000001">
    <property type="entry name" value="50S ribosomal protein L6"/>
    <property type="match status" value="1"/>
</dbReference>
<dbReference type="Pfam" id="PF00347">
    <property type="entry name" value="Ribosomal_L6"/>
    <property type="match status" value="2"/>
</dbReference>
<sequence>MSRVAKNPIPLPSGVEVTIDSGNVSAKGPKGELFMELHPSVILEQEDKILRIRLSKEGSTAIAGTMRSLVSNLVTGVAEGFERKLTIVGVGYRAQAQDRTLNMTLGFSHPVLYKVPNGITVETPSQTEIVVKGIDKQLVGQTAAEIRSFRPPEPYKGKGVRYEGEYVMRKQAKKI</sequence>
<dbReference type="PROSITE" id="PS00525">
    <property type="entry name" value="RIBOSOMAL_L6_1"/>
    <property type="match status" value="1"/>
</dbReference>
<dbReference type="HAMAP" id="MF_01365_B">
    <property type="entry name" value="Ribosomal_uL6_B"/>
    <property type="match status" value="1"/>
</dbReference>
<organism evidence="5">
    <name type="scientific">marine metagenome</name>
    <dbReference type="NCBI Taxonomy" id="408172"/>
    <lineage>
        <taxon>unclassified sequences</taxon>
        <taxon>metagenomes</taxon>
        <taxon>ecological metagenomes</taxon>
    </lineage>
</organism>
<dbReference type="InterPro" id="IPR020040">
    <property type="entry name" value="Ribosomal_uL6_a/b-dom"/>
</dbReference>
<gene>
    <name evidence="5" type="ORF">METZ01_LOCUS216632</name>
</gene>
<comment type="similarity">
    <text evidence="1">Belongs to the universal ribosomal protein uL6 family.</text>
</comment>
<dbReference type="PANTHER" id="PTHR11655:SF14">
    <property type="entry name" value="LARGE RIBOSOMAL SUBUNIT PROTEIN UL6M"/>
    <property type="match status" value="1"/>
</dbReference>
<dbReference type="InterPro" id="IPR000702">
    <property type="entry name" value="Ribosomal_uL6-like"/>
</dbReference>
<reference evidence="5" key="1">
    <citation type="submission" date="2018-05" db="EMBL/GenBank/DDBJ databases">
        <authorList>
            <person name="Lanie J.A."/>
            <person name="Ng W.-L."/>
            <person name="Kazmierczak K.M."/>
            <person name="Andrzejewski T.M."/>
            <person name="Davidsen T.M."/>
            <person name="Wayne K.J."/>
            <person name="Tettelin H."/>
            <person name="Glass J.I."/>
            <person name="Rusch D."/>
            <person name="Podicherti R."/>
            <person name="Tsui H.-C.T."/>
            <person name="Winkler M.E."/>
        </authorList>
    </citation>
    <scope>NUCLEOTIDE SEQUENCE</scope>
</reference>
<keyword evidence="2" id="KW-0689">Ribosomal protein</keyword>
<name>A0A382FL16_9ZZZZ</name>
<dbReference type="PIRSF" id="PIRSF002162">
    <property type="entry name" value="Ribosomal_L6"/>
    <property type="match status" value="1"/>
</dbReference>
<feature type="domain" description="Large ribosomal subunit protein uL6 alpha-beta" evidence="4">
    <location>
        <begin position="88"/>
        <end position="162"/>
    </location>
</feature>
<dbReference type="InterPro" id="IPR019906">
    <property type="entry name" value="Ribosomal_uL6_bac-type"/>
</dbReference>
<dbReference type="EMBL" id="UINC01050612">
    <property type="protein sequence ID" value="SVB63778.1"/>
    <property type="molecule type" value="Genomic_DNA"/>
</dbReference>
<proteinExistence type="inferred from homology"/>
<evidence type="ECO:0000256" key="1">
    <source>
        <dbReference type="ARBA" id="ARBA00009356"/>
    </source>
</evidence>
<dbReference type="AlphaFoldDB" id="A0A382FL16"/>